<reference evidence="1 2" key="1">
    <citation type="submission" date="2016-05" db="EMBL/GenBank/DDBJ databases">
        <title>Compelete Genome Sequence of Bacteriochlorophyll-Synthesizing Bacterium Porphyrobacter neustonensis DSM 9434.</title>
        <authorList>
            <person name="Shi X.-L."/>
            <person name="Wu Y.-H."/>
            <person name="Cheng H."/>
            <person name="Xu L."/>
            <person name="Zhang X.-Q."/>
            <person name="Wang C.-S."/>
            <person name="Xu X.-W."/>
        </authorList>
    </citation>
    <scope>NUCLEOTIDE SEQUENCE [LARGE SCALE GENOMIC DNA]</scope>
    <source>
        <strain evidence="1 2">DSM 9434</strain>
    </source>
</reference>
<dbReference type="EMBL" id="CP016033">
    <property type="protein sequence ID" value="ANK12415.1"/>
    <property type="molecule type" value="Genomic_DNA"/>
</dbReference>
<protein>
    <submittedName>
        <fullName evidence="1">Uncharacterized protein</fullName>
    </submittedName>
</protein>
<evidence type="ECO:0000313" key="1">
    <source>
        <dbReference type="EMBL" id="ANK12415.1"/>
    </source>
</evidence>
<accession>A0A192D2T2</accession>
<dbReference type="Proteomes" id="UP000078263">
    <property type="component" value="Chromosome"/>
</dbReference>
<name>A0A192D2T2_9SPHN</name>
<organism evidence="1 2">
    <name type="scientific">Erythrobacter neustonensis</name>
    <dbReference type="NCBI Taxonomy" id="1112"/>
    <lineage>
        <taxon>Bacteria</taxon>
        <taxon>Pseudomonadati</taxon>
        <taxon>Pseudomonadota</taxon>
        <taxon>Alphaproteobacteria</taxon>
        <taxon>Sphingomonadales</taxon>
        <taxon>Erythrobacteraceae</taxon>
        <taxon>Erythrobacter/Porphyrobacter group</taxon>
        <taxon>Erythrobacter</taxon>
    </lineage>
</organism>
<dbReference type="AlphaFoldDB" id="A0A192D2T2"/>
<evidence type="ECO:0000313" key="2">
    <source>
        <dbReference type="Proteomes" id="UP000078263"/>
    </source>
</evidence>
<proteinExistence type="predicted"/>
<dbReference type="OrthoDB" id="8479273at2"/>
<keyword evidence="2" id="KW-1185">Reference proteome</keyword>
<gene>
    <name evidence="1" type="ORF">A9D12_05020</name>
</gene>
<dbReference type="KEGG" id="pns:A9D12_05020"/>
<sequence>MARITDRKAGAKALLPLFALSGVLALAVPTAGMALAGQFSPASSAASVDAVGLGMFTPATVDPALAARVADKARMRGIHFTPASAPLATGKRTVTVAVRVDNDTARAISVRKVLDAAPGRGIGLARIDAGKFQLGAARGYQSFARNVDLSANVRSLSAPDLAQFKPSAPTAADKPSRLQPRIELEDREIAGRSPNTLDSVAQQTVGLGGSFRLSQNLNVMAGVRYSQERERLDPLTNSVKDSQAVYVGTQIKF</sequence>